<dbReference type="RefSeq" id="WP_181494470.1">
    <property type="nucleotide sequence ID" value="NZ_CP032152.1"/>
</dbReference>
<feature type="region of interest" description="Disordered" evidence="1">
    <location>
        <begin position="169"/>
        <end position="226"/>
    </location>
</feature>
<proteinExistence type="predicted"/>
<accession>A0A7D6ER51</accession>
<name>A0A7D6ER51_9CYAN</name>
<protein>
    <submittedName>
        <fullName evidence="2">Uncharacterized protein</fullName>
    </submittedName>
</protein>
<keyword evidence="3" id="KW-1185">Reference proteome</keyword>
<feature type="compositionally biased region" description="Pro residues" evidence="1">
    <location>
        <begin position="174"/>
        <end position="200"/>
    </location>
</feature>
<dbReference type="Proteomes" id="UP000261812">
    <property type="component" value="Chromosome"/>
</dbReference>
<reference evidence="3" key="1">
    <citation type="submission" date="2018-09" db="EMBL/GenBank/DDBJ databases">
        <title>Complete genome sequence of thermophilic cyanobacteria strain Thermosynechococcus elongatus PKUAC-SCTE542.</title>
        <authorList>
            <person name="Liang Y."/>
            <person name="Tang J."/>
            <person name="Daroch M."/>
        </authorList>
    </citation>
    <scope>NUCLEOTIDE SEQUENCE [LARGE SCALE GENOMIC DNA]</scope>
    <source>
        <strain evidence="3">E542</strain>
    </source>
</reference>
<dbReference type="EMBL" id="CP032152">
    <property type="protein sequence ID" value="QLL29226.1"/>
    <property type="molecule type" value="Genomic_DNA"/>
</dbReference>
<gene>
    <name evidence="2" type="ORF">D3A95_07680</name>
</gene>
<evidence type="ECO:0000313" key="2">
    <source>
        <dbReference type="EMBL" id="QLL29226.1"/>
    </source>
</evidence>
<organism evidence="2 3">
    <name type="scientific">Thermosynechococcus sichuanensis E542</name>
    <dbReference type="NCBI Taxonomy" id="2016101"/>
    <lineage>
        <taxon>Bacteria</taxon>
        <taxon>Bacillati</taxon>
        <taxon>Cyanobacteriota</taxon>
        <taxon>Cyanophyceae</taxon>
        <taxon>Acaryochloridales</taxon>
        <taxon>Thermosynechococcaceae</taxon>
        <taxon>Thermosynechococcus</taxon>
        <taxon>Thermosynechococcus sichuanensis</taxon>
    </lineage>
</organism>
<sequence>MARGGGWTLLGWFTWGCLLALLWLPLSSTWSGGRSQSNPNLPDATGQILINPRLVAETLYPKLRGFPKENHYIRQENRQPAPESTLLERFIVYHTTVKGRSPLYRFDWKISLADYLGLNEFLRGETYPGRSYLTVNPMEGDVAAIRQLNRQQRDALVSTLATFYAQQAGLPTTTPQPPQPQTTLPEPTPRPTTVLPPLPQPGSAGLLVPPEPPRPMPTGESRFLLP</sequence>
<dbReference type="KEGG" id="tsq:D3A95_07680"/>
<evidence type="ECO:0000256" key="1">
    <source>
        <dbReference type="SAM" id="MobiDB-lite"/>
    </source>
</evidence>
<dbReference type="AlphaFoldDB" id="A0A7D6ER51"/>
<evidence type="ECO:0000313" key="3">
    <source>
        <dbReference type="Proteomes" id="UP000261812"/>
    </source>
</evidence>